<keyword evidence="2" id="KW-1185">Reference proteome</keyword>
<gene>
    <name evidence="1" type="ordered locus">RB2501_11912</name>
</gene>
<dbReference type="eggNOG" id="ENOG5030WGZ">
    <property type="taxonomic scope" value="Bacteria"/>
</dbReference>
<sequence length="216" mass="24870">MKNTRSTLLAIASLAILGCSSLKLESEYKDPDRVLFHANKLLVVGITPDMAVREDFETRLREVFSGEGIETVRSIDLFDVAFTQTPQTEEELDRVEQQLLDKDFDAILLTKVVGTERHTNLAQSLGEIGAAYERFSRDYVVHQDIYFDKAYYEAPTDYYTETSLYCICVGKERSLVWRNNILISNPRNPEKAIRDYIRMISNRMEHNQVLLGTDIF</sequence>
<dbReference type="EMBL" id="CP001712">
    <property type="protein sequence ID" value="EAR15031.1"/>
    <property type="molecule type" value="Genomic_DNA"/>
</dbReference>
<dbReference type="AlphaFoldDB" id="A4CMY9"/>
<dbReference type="KEGG" id="rbi:RB2501_11912"/>
<proteinExistence type="predicted"/>
<evidence type="ECO:0000313" key="1">
    <source>
        <dbReference type="EMBL" id="EAR15031.1"/>
    </source>
</evidence>
<dbReference type="RefSeq" id="WP_015754352.1">
    <property type="nucleotide sequence ID" value="NC_013222.1"/>
</dbReference>
<reference evidence="1 2" key="1">
    <citation type="journal article" date="2009" name="J. Bacteriol.">
        <title>Complete genome sequence of Robiginitalea biformata HTCC2501.</title>
        <authorList>
            <person name="Oh H.M."/>
            <person name="Giovannoni S.J."/>
            <person name="Lee K."/>
            <person name="Ferriera S."/>
            <person name="Johnson J."/>
            <person name="Cho J.C."/>
        </authorList>
    </citation>
    <scope>NUCLEOTIDE SEQUENCE [LARGE SCALE GENOMIC DNA]</scope>
    <source>
        <strain evidence="2">ATCC BAA-864 / HTCC2501 / KCTC 12146</strain>
    </source>
</reference>
<dbReference type="HOGENOM" id="CLU_088267_1_0_10"/>
<name>A4CMY9_ROBBH</name>
<organism evidence="1 2">
    <name type="scientific">Robiginitalea biformata (strain ATCC BAA-864 / DSM 15991 / KCTC 12146 / HTCC2501)</name>
    <dbReference type="NCBI Taxonomy" id="313596"/>
    <lineage>
        <taxon>Bacteria</taxon>
        <taxon>Pseudomonadati</taxon>
        <taxon>Bacteroidota</taxon>
        <taxon>Flavobacteriia</taxon>
        <taxon>Flavobacteriales</taxon>
        <taxon>Flavobacteriaceae</taxon>
        <taxon>Robiginitalea</taxon>
    </lineage>
</organism>
<evidence type="ECO:0000313" key="2">
    <source>
        <dbReference type="Proteomes" id="UP000009049"/>
    </source>
</evidence>
<dbReference type="STRING" id="313596.RB2501_11912"/>
<dbReference type="PROSITE" id="PS51257">
    <property type="entry name" value="PROKAR_LIPOPROTEIN"/>
    <property type="match status" value="1"/>
</dbReference>
<dbReference type="OrthoDB" id="6077795at2"/>
<dbReference type="Proteomes" id="UP000009049">
    <property type="component" value="Chromosome"/>
</dbReference>
<accession>A4CMY9</accession>
<protein>
    <submittedName>
        <fullName evidence="1">Cardiolipin synthetase</fullName>
    </submittedName>
</protein>